<reference evidence="1" key="1">
    <citation type="submission" date="2018-05" db="EMBL/GenBank/DDBJ databases">
        <authorList>
            <person name="Lanie J.A."/>
            <person name="Ng W.-L."/>
            <person name="Kazmierczak K.M."/>
            <person name="Andrzejewski T.M."/>
            <person name="Davidsen T.M."/>
            <person name="Wayne K.J."/>
            <person name="Tettelin H."/>
            <person name="Glass J.I."/>
            <person name="Rusch D."/>
            <person name="Podicherti R."/>
            <person name="Tsui H.-C.T."/>
            <person name="Winkler M.E."/>
        </authorList>
    </citation>
    <scope>NUCLEOTIDE SEQUENCE</scope>
</reference>
<gene>
    <name evidence="1" type="ORF">METZ01_LOCUS506619</name>
</gene>
<dbReference type="AlphaFoldDB" id="A0A383EBM5"/>
<protein>
    <submittedName>
        <fullName evidence="1">Uncharacterized protein</fullName>
    </submittedName>
</protein>
<organism evidence="1">
    <name type="scientific">marine metagenome</name>
    <dbReference type="NCBI Taxonomy" id="408172"/>
    <lineage>
        <taxon>unclassified sequences</taxon>
        <taxon>metagenomes</taxon>
        <taxon>ecological metagenomes</taxon>
    </lineage>
</organism>
<dbReference type="EMBL" id="UINC01224230">
    <property type="protein sequence ID" value="SVE53765.1"/>
    <property type="molecule type" value="Genomic_DNA"/>
</dbReference>
<accession>A0A383EBM5</accession>
<proteinExistence type="predicted"/>
<sequence length="81" mass="9129">MVGKKNKSYQIGDLLYHPAKAYGSKYAVVVKVFNTKRRPGHPCCNVPAFGIIWMEQPGDVYEFSNNEWCETDKGFRLAASA</sequence>
<name>A0A383EBM5_9ZZZZ</name>
<evidence type="ECO:0000313" key="1">
    <source>
        <dbReference type="EMBL" id="SVE53765.1"/>
    </source>
</evidence>